<dbReference type="OrthoDB" id="7763451at2759"/>
<dbReference type="InterPro" id="IPR000504">
    <property type="entry name" value="RRM_dom"/>
</dbReference>
<dbReference type="InterPro" id="IPR012677">
    <property type="entry name" value="Nucleotide-bd_a/b_plait_sf"/>
</dbReference>
<dbReference type="GO" id="GO:0003723">
    <property type="term" value="F:RNA binding"/>
    <property type="evidence" value="ECO:0007669"/>
    <property type="project" value="UniProtKB-UniRule"/>
</dbReference>
<dbReference type="Pfam" id="PF00076">
    <property type="entry name" value="RRM_1"/>
    <property type="match status" value="1"/>
</dbReference>
<dbReference type="AlphaFoldDB" id="A0A7I8KC61"/>
<dbReference type="EMBL" id="LR746267">
    <property type="protein sequence ID" value="CAA7395062.1"/>
    <property type="molecule type" value="Genomic_DNA"/>
</dbReference>
<dbReference type="SUPFAM" id="SSF54928">
    <property type="entry name" value="RNA-binding domain, RBD"/>
    <property type="match status" value="1"/>
</dbReference>
<dbReference type="InterPro" id="IPR035979">
    <property type="entry name" value="RBD_domain_sf"/>
</dbReference>
<keyword evidence="4" id="KW-1185">Reference proteome</keyword>
<dbReference type="PANTHER" id="PTHR32343:SF26">
    <property type="entry name" value="RNA-BINDING (RRM_RBD_RNP MOTIFS) FAMILY PROTEIN"/>
    <property type="match status" value="1"/>
</dbReference>
<dbReference type="PANTHER" id="PTHR32343">
    <property type="entry name" value="SERINE/ARGININE-RICH SPLICING FACTOR"/>
    <property type="match status" value="1"/>
</dbReference>
<dbReference type="Gene3D" id="3.30.70.330">
    <property type="match status" value="1"/>
</dbReference>
<evidence type="ECO:0000256" key="1">
    <source>
        <dbReference type="PROSITE-ProRule" id="PRU00176"/>
    </source>
</evidence>
<sequence>MNPGGYTVQVTNLSPRATEGDVSDFFSFSGEIEHVEIVRSGDYASTAYVTFREARALETACLLTGSMIADQVVCIDRWGDYEYGDDDGHTNFHANELCITPGKAVTITQEVVKAMIAMGYVLSTDALNRARAFDETLGLSAAAAAKIAELGIRVGLTDKITAGVETFRSMDEQLHLSETATTVVTATGQIAAATGHIAVATGRTAAAVGSSIVNSRCFAAGALIVSDALLKASKYAADLGHRAGKN</sequence>
<gene>
    <name evidence="3" type="ORF">SI8410_04005723</name>
</gene>
<proteinExistence type="predicted"/>
<feature type="domain" description="RRM" evidence="2">
    <location>
        <begin position="6"/>
        <end position="80"/>
    </location>
</feature>
<evidence type="ECO:0000259" key="2">
    <source>
        <dbReference type="PROSITE" id="PS50102"/>
    </source>
</evidence>
<dbReference type="Proteomes" id="UP000663760">
    <property type="component" value="Chromosome 4"/>
</dbReference>
<name>A0A7I8KC61_SPIIN</name>
<accession>A0A7I8KC61</accession>
<reference evidence="3" key="1">
    <citation type="submission" date="2020-02" db="EMBL/GenBank/DDBJ databases">
        <authorList>
            <person name="Scholz U."/>
            <person name="Mascher M."/>
            <person name="Fiebig A."/>
        </authorList>
    </citation>
    <scope>NUCLEOTIDE SEQUENCE</scope>
</reference>
<evidence type="ECO:0000313" key="4">
    <source>
        <dbReference type="Proteomes" id="UP000663760"/>
    </source>
</evidence>
<keyword evidence="1" id="KW-0694">RNA-binding</keyword>
<organism evidence="3 4">
    <name type="scientific">Spirodela intermedia</name>
    <name type="common">Intermediate duckweed</name>
    <dbReference type="NCBI Taxonomy" id="51605"/>
    <lineage>
        <taxon>Eukaryota</taxon>
        <taxon>Viridiplantae</taxon>
        <taxon>Streptophyta</taxon>
        <taxon>Embryophyta</taxon>
        <taxon>Tracheophyta</taxon>
        <taxon>Spermatophyta</taxon>
        <taxon>Magnoliopsida</taxon>
        <taxon>Liliopsida</taxon>
        <taxon>Araceae</taxon>
        <taxon>Lemnoideae</taxon>
        <taxon>Spirodela</taxon>
    </lineage>
</organism>
<dbReference type="SMART" id="SM00360">
    <property type="entry name" value="RRM"/>
    <property type="match status" value="1"/>
</dbReference>
<dbReference type="PROSITE" id="PS50102">
    <property type="entry name" value="RRM"/>
    <property type="match status" value="1"/>
</dbReference>
<protein>
    <recommendedName>
        <fullName evidence="2">RRM domain-containing protein</fullName>
    </recommendedName>
</protein>
<evidence type="ECO:0000313" key="3">
    <source>
        <dbReference type="EMBL" id="CAA7395062.1"/>
    </source>
</evidence>